<comment type="caution">
    <text evidence="3">The sequence shown here is derived from an EMBL/GenBank/DDBJ whole genome shotgun (WGS) entry which is preliminary data.</text>
</comment>
<dbReference type="Pfam" id="PF17921">
    <property type="entry name" value="Integrase_H2C2"/>
    <property type="match status" value="1"/>
</dbReference>
<dbReference type="Gene3D" id="1.10.340.70">
    <property type="match status" value="1"/>
</dbReference>
<dbReference type="InterPro" id="IPR001584">
    <property type="entry name" value="Integrase_cat-core"/>
</dbReference>
<accession>A0A7J6NU50</accession>
<name>A0A7J6NU50_PEROL</name>
<gene>
    <name evidence="3" type="ORF">FOZ60_004139</name>
</gene>
<feature type="region of interest" description="Disordered" evidence="1">
    <location>
        <begin position="1049"/>
        <end position="1086"/>
    </location>
</feature>
<evidence type="ECO:0000313" key="4">
    <source>
        <dbReference type="Proteomes" id="UP000541610"/>
    </source>
</evidence>
<dbReference type="SUPFAM" id="SSF56672">
    <property type="entry name" value="DNA/RNA polymerases"/>
    <property type="match status" value="1"/>
</dbReference>
<dbReference type="GO" id="GO:0015074">
    <property type="term" value="P:DNA integration"/>
    <property type="evidence" value="ECO:0007669"/>
    <property type="project" value="InterPro"/>
</dbReference>
<dbReference type="InterPro" id="IPR043502">
    <property type="entry name" value="DNA/RNA_pol_sf"/>
</dbReference>
<dbReference type="InterPro" id="IPR036397">
    <property type="entry name" value="RNaseH_sf"/>
</dbReference>
<dbReference type="AlphaFoldDB" id="A0A7J6NU50"/>
<dbReference type="SUPFAM" id="SSF53098">
    <property type="entry name" value="Ribonuclease H-like"/>
    <property type="match status" value="1"/>
</dbReference>
<organism evidence="3 4">
    <name type="scientific">Perkinsus olseni</name>
    <name type="common">Perkinsus atlanticus</name>
    <dbReference type="NCBI Taxonomy" id="32597"/>
    <lineage>
        <taxon>Eukaryota</taxon>
        <taxon>Sar</taxon>
        <taxon>Alveolata</taxon>
        <taxon>Perkinsozoa</taxon>
        <taxon>Perkinsea</taxon>
        <taxon>Perkinsida</taxon>
        <taxon>Perkinsidae</taxon>
        <taxon>Perkinsus</taxon>
    </lineage>
</organism>
<dbReference type="PROSITE" id="PS50994">
    <property type="entry name" value="INTEGRASE"/>
    <property type="match status" value="1"/>
</dbReference>
<dbReference type="EMBL" id="JABANP010000190">
    <property type="protein sequence ID" value="KAF4687315.1"/>
    <property type="molecule type" value="Genomic_DNA"/>
</dbReference>
<proteinExistence type="predicted"/>
<feature type="compositionally biased region" description="Basic and acidic residues" evidence="1">
    <location>
        <begin position="1077"/>
        <end position="1086"/>
    </location>
</feature>
<feature type="domain" description="Integrase catalytic" evidence="2">
    <location>
        <begin position="794"/>
        <end position="953"/>
    </location>
</feature>
<protein>
    <recommendedName>
        <fullName evidence="2">Integrase catalytic domain-containing protein</fullName>
    </recommendedName>
</protein>
<dbReference type="InterPro" id="IPR012337">
    <property type="entry name" value="RNaseH-like_sf"/>
</dbReference>
<dbReference type="InterPro" id="IPR050951">
    <property type="entry name" value="Retrovirus_Pol_polyprotein"/>
</dbReference>
<dbReference type="Gene3D" id="3.30.420.10">
    <property type="entry name" value="Ribonuclease H-like superfamily/Ribonuclease H"/>
    <property type="match status" value="1"/>
</dbReference>
<dbReference type="OrthoDB" id="10535218at2759"/>
<evidence type="ECO:0000313" key="3">
    <source>
        <dbReference type="EMBL" id="KAF4687315.1"/>
    </source>
</evidence>
<feature type="compositionally biased region" description="Acidic residues" evidence="1">
    <location>
        <begin position="1053"/>
        <end position="1066"/>
    </location>
</feature>
<dbReference type="GO" id="GO:0003676">
    <property type="term" value="F:nucleic acid binding"/>
    <property type="evidence" value="ECO:0007669"/>
    <property type="project" value="InterPro"/>
</dbReference>
<dbReference type="PANTHER" id="PTHR37984">
    <property type="entry name" value="PROTEIN CBG26694"/>
    <property type="match status" value="1"/>
</dbReference>
<reference evidence="3 4" key="1">
    <citation type="submission" date="2020-04" db="EMBL/GenBank/DDBJ databases">
        <title>Perkinsus olseni comparative genomics.</title>
        <authorList>
            <person name="Bogema D.R."/>
        </authorList>
    </citation>
    <scope>NUCLEOTIDE SEQUENCE [LARGE SCALE GENOMIC DNA]</scope>
    <source>
        <strain evidence="3">00978-12</strain>
    </source>
</reference>
<dbReference type="Proteomes" id="UP000541610">
    <property type="component" value="Unassembled WGS sequence"/>
</dbReference>
<evidence type="ECO:0000256" key="1">
    <source>
        <dbReference type="SAM" id="MobiDB-lite"/>
    </source>
</evidence>
<sequence length="1086" mass="121589">MGVNYILWEPYVIESDPPGCDGLFGRDVVSWGGGANNGLQVVTIDGPMDISQFSCTFNELRELRGYQFSSDELLPPDRQAVAEEILYPVRDGKVDLDDSMATLPDDCDIGNTLKVGTGAGRKTVEEIPFDSVPLPDLSHPTFAPCDDPIDRVLYQNGWYRVSVHKCASTNSFYFAAEISREISAWMDQLSFKPVSRVHWRWAKAFSEAKTECLRQINKFIDDDKLRRVPSSQNLFRSNYYPVKGRKRYRIVLPLLKFNQALRYICRFDPIVNPQHRMSVALHRMRFAPSLSLLDISDAYMNIRVLSSLSDKLQLWYHGSAWAFRYLIYGSSCAPPTLEYSVQFLESLCPSPSKGLPPACSFMDDLVKPRHLHHQQAGQAALKVLGALTNDSDVLPLNLLPIKHSLIGLLASWRSCDSASWDDPLPNAVGECLLDWLRLVVNSVLPRVPRYVDPAADLRVFTDSSKYMQCYRVYFAVDDPDTATPLFQEQFVLSRGQQNFHINTLELACVWRALSRLQLLRCDTGLEFTGIIHVMLDSATALSLLTTGRVARGPFQALNQKYLDLTRSATEGLKIQYHFVRSGSNAADVGTRHDVLQRVLDLRESLRLEKIETAKMEKKGAVPDSALVVRIRDRFGYVRDRRNDDEDACVVGRKRRRVSDAAAGDNIVTGNARNGSHGIFNNARPVRLDELDYAGTVLSGPLLQEYLQQRIGAIDGVVEPMRIEDKDMQLALIRAARNAAHDGIDATLSRLQRSFVWSNMKAMVKSECDGCTLCSVTKVAPGDKFFKQPPTVARVLPVPFHKVQMDVLGPVGGSARMYVTTLCCCYTGYVATRATLRCPTYSDVLLLLNWVYRIFGHVPEIVQSDNASIFVKASQGVPFTWQFSPVRGSVSNGMIERKHRCINTKLRRLNFQGVKPTTDREWQDMLDKIVGELNASPIPKAGGLSALDVLLRYPPTDLLTGLPRLLPKDSVKIWDAYRTKCAERSANAIGVKDRRIEPGQVVYLRCDDHAPKLAPRYTPVTVEAILGSNRIRLTDGTIVHSKDLKVLQNHVREDSDDDDGSDDDSEDNTSSTTSANGDDSRIDNVAD</sequence>
<evidence type="ECO:0000259" key="2">
    <source>
        <dbReference type="PROSITE" id="PS50994"/>
    </source>
</evidence>
<dbReference type="PANTHER" id="PTHR37984:SF5">
    <property type="entry name" value="PROTEIN NYNRIN-LIKE"/>
    <property type="match status" value="1"/>
</dbReference>
<dbReference type="InterPro" id="IPR041588">
    <property type="entry name" value="Integrase_H2C2"/>
</dbReference>